<sequence>MTTLGFGSLPVDTTTTAPAALLTPRTLDEALRMLAGGDAAPVGGGVAHVLRRHDHLAPAAAKLVSVAGLPGFGDITVHAEHVTIGAGVRLGALAADERLARLWPVVTEAAGSVATGRIRRLVTLGGNIAARDESHDPPVALTAVGAALAVRGATGARTLAVTEADRLRPDELIEHVRLPLPTARTGSAYEKFLVRGVWEYACVNVAAAVALAEDGTVRQLALAVGSVAGGPVAVDLMGLTGVRPDRHLVAAAADRAAAGTTPYSDVTGSAAYKTRMIAEFSRRALISAIRRAEAPEGEDR</sequence>
<feature type="domain" description="FAD-binding PCMH-type" evidence="4">
    <location>
        <begin position="14"/>
        <end position="183"/>
    </location>
</feature>
<keyword evidence="1" id="KW-0285">Flavoprotein</keyword>
<dbReference type="InterPro" id="IPR016169">
    <property type="entry name" value="FAD-bd_PCMH_sub2"/>
</dbReference>
<name>A0A917NFB3_9ACTN</name>
<dbReference type="InterPro" id="IPR005107">
    <property type="entry name" value="CO_DH_flav_C"/>
</dbReference>
<dbReference type="Gene3D" id="3.30.465.10">
    <property type="match status" value="1"/>
</dbReference>
<evidence type="ECO:0000256" key="3">
    <source>
        <dbReference type="ARBA" id="ARBA00023002"/>
    </source>
</evidence>
<dbReference type="SUPFAM" id="SSF55447">
    <property type="entry name" value="CO dehydrogenase flavoprotein C-terminal domain-like"/>
    <property type="match status" value="1"/>
</dbReference>
<dbReference type="PROSITE" id="PS51387">
    <property type="entry name" value="FAD_PCMH"/>
    <property type="match status" value="1"/>
</dbReference>
<reference evidence="5" key="2">
    <citation type="submission" date="2020-09" db="EMBL/GenBank/DDBJ databases">
        <authorList>
            <person name="Sun Q."/>
            <person name="Ohkuma M."/>
        </authorList>
    </citation>
    <scope>NUCLEOTIDE SEQUENCE</scope>
    <source>
        <strain evidence="5">JCM 3086</strain>
    </source>
</reference>
<accession>A0A917NFB3</accession>
<evidence type="ECO:0000256" key="1">
    <source>
        <dbReference type="ARBA" id="ARBA00022630"/>
    </source>
</evidence>
<keyword evidence="6" id="KW-1185">Reference proteome</keyword>
<evidence type="ECO:0000313" key="5">
    <source>
        <dbReference type="EMBL" id="GGI95350.1"/>
    </source>
</evidence>
<reference evidence="5" key="1">
    <citation type="journal article" date="2014" name="Int. J. Syst. Evol. Microbiol.">
        <title>Complete genome sequence of Corynebacterium casei LMG S-19264T (=DSM 44701T), isolated from a smear-ripened cheese.</title>
        <authorList>
            <consortium name="US DOE Joint Genome Institute (JGI-PGF)"/>
            <person name="Walter F."/>
            <person name="Albersmeier A."/>
            <person name="Kalinowski J."/>
            <person name="Ruckert C."/>
        </authorList>
    </citation>
    <scope>NUCLEOTIDE SEQUENCE</scope>
    <source>
        <strain evidence="5">JCM 3086</strain>
    </source>
</reference>
<dbReference type="SMART" id="SM01092">
    <property type="entry name" value="CO_deh_flav_C"/>
    <property type="match status" value="1"/>
</dbReference>
<keyword evidence="2" id="KW-0274">FAD</keyword>
<gene>
    <name evidence="5" type="ORF">GCM10010121_002290</name>
</gene>
<dbReference type="InterPro" id="IPR036318">
    <property type="entry name" value="FAD-bd_PCMH-like_sf"/>
</dbReference>
<dbReference type="GO" id="GO:0016491">
    <property type="term" value="F:oxidoreductase activity"/>
    <property type="evidence" value="ECO:0007669"/>
    <property type="project" value="UniProtKB-KW"/>
</dbReference>
<dbReference type="SUPFAM" id="SSF56176">
    <property type="entry name" value="FAD-binding/transporter-associated domain-like"/>
    <property type="match status" value="1"/>
</dbReference>
<evidence type="ECO:0000256" key="2">
    <source>
        <dbReference type="ARBA" id="ARBA00022827"/>
    </source>
</evidence>
<dbReference type="Pfam" id="PF00941">
    <property type="entry name" value="FAD_binding_5"/>
    <property type="match status" value="1"/>
</dbReference>
<dbReference type="GO" id="GO:0071949">
    <property type="term" value="F:FAD binding"/>
    <property type="evidence" value="ECO:0007669"/>
    <property type="project" value="InterPro"/>
</dbReference>
<organism evidence="5 6">
    <name type="scientific">Streptomyces brasiliensis</name>
    <dbReference type="NCBI Taxonomy" id="1954"/>
    <lineage>
        <taxon>Bacteria</taxon>
        <taxon>Bacillati</taxon>
        <taxon>Actinomycetota</taxon>
        <taxon>Actinomycetes</taxon>
        <taxon>Kitasatosporales</taxon>
        <taxon>Streptomycetaceae</taxon>
        <taxon>Streptomyces</taxon>
    </lineage>
</organism>
<dbReference type="InterPro" id="IPR016166">
    <property type="entry name" value="FAD-bd_PCMH"/>
</dbReference>
<dbReference type="PANTHER" id="PTHR42659:SF2">
    <property type="entry name" value="XANTHINE DEHYDROGENASE SUBUNIT C-RELATED"/>
    <property type="match status" value="1"/>
</dbReference>
<dbReference type="Gene3D" id="3.30.390.50">
    <property type="entry name" value="CO dehydrogenase flavoprotein, C-terminal domain"/>
    <property type="match status" value="1"/>
</dbReference>
<dbReference type="EMBL" id="BMQA01000001">
    <property type="protein sequence ID" value="GGI95350.1"/>
    <property type="molecule type" value="Genomic_DNA"/>
</dbReference>
<evidence type="ECO:0000259" key="4">
    <source>
        <dbReference type="PROSITE" id="PS51387"/>
    </source>
</evidence>
<dbReference type="InterPro" id="IPR051312">
    <property type="entry name" value="Diverse_Substr_Oxidored"/>
</dbReference>
<keyword evidence="3" id="KW-0560">Oxidoreductase</keyword>
<dbReference type="AlphaFoldDB" id="A0A917NFB3"/>
<proteinExistence type="predicted"/>
<comment type="caution">
    <text evidence="5">The sequence shown here is derived from an EMBL/GenBank/DDBJ whole genome shotgun (WGS) entry which is preliminary data.</text>
</comment>
<dbReference type="InterPro" id="IPR002346">
    <property type="entry name" value="Mopterin_DH_FAD-bd"/>
</dbReference>
<dbReference type="InterPro" id="IPR036683">
    <property type="entry name" value="CO_DH_flav_C_dom_sf"/>
</dbReference>
<evidence type="ECO:0000313" key="6">
    <source>
        <dbReference type="Proteomes" id="UP000657574"/>
    </source>
</evidence>
<dbReference type="PANTHER" id="PTHR42659">
    <property type="entry name" value="XANTHINE DEHYDROGENASE SUBUNIT C-RELATED"/>
    <property type="match status" value="1"/>
</dbReference>
<dbReference type="Pfam" id="PF03450">
    <property type="entry name" value="CO_deh_flav_C"/>
    <property type="match status" value="1"/>
</dbReference>
<dbReference type="Proteomes" id="UP000657574">
    <property type="component" value="Unassembled WGS sequence"/>
</dbReference>
<dbReference type="RefSeq" id="WP_189309039.1">
    <property type="nucleotide sequence ID" value="NZ_BMQA01000001.1"/>
</dbReference>
<protein>
    <recommendedName>
        <fullName evidence="4">FAD-binding PCMH-type domain-containing protein</fullName>
    </recommendedName>
</protein>